<dbReference type="HOGENOM" id="CLU_1089100_0_0_9"/>
<dbReference type="AlphaFoldDB" id="A0A0E4HFE1"/>
<dbReference type="NCBIfam" id="TIGR02242">
    <property type="entry name" value="tail_TIGR02242"/>
    <property type="match status" value="1"/>
</dbReference>
<sequence length="249" mass="27713">MSSQNDYSYVQYLPRVFQQKAGESDEQFFLGRFLKAFEAMLSGKTGAAGEESVGIEALLDGLHQYFDPGRAPSQFLPWLAGWVGLELEEGLEYDGEQDNRDRALAPMQILPLPAARSTVNRNLISSIVRLYKKRGTLDGLAEYLQVYAGEEAAIQINDYEEPVRCGIGQRVGINTMVGAAEPSYFSVHVILPAYSRSILQNKVQILQEVIRKEKPFYTNSSLNIEVPKMCLGVYGRVGMETLLGGMTEN</sequence>
<reference evidence="2" key="1">
    <citation type="submission" date="2015-03" db="EMBL/GenBank/DDBJ databases">
        <authorList>
            <person name="Wibberg D."/>
        </authorList>
    </citation>
    <scope>NUCLEOTIDE SEQUENCE [LARGE SCALE GENOMIC DNA]</scope>
</reference>
<protein>
    <submittedName>
        <fullName evidence="1">Phage tail protein</fullName>
    </submittedName>
</protein>
<organism evidence="1 2">
    <name type="scientific">Paenibacillus riograndensis SBR5</name>
    <dbReference type="NCBI Taxonomy" id="1073571"/>
    <lineage>
        <taxon>Bacteria</taxon>
        <taxon>Bacillati</taxon>
        <taxon>Bacillota</taxon>
        <taxon>Bacilli</taxon>
        <taxon>Bacillales</taxon>
        <taxon>Paenibacillaceae</taxon>
        <taxon>Paenibacillus</taxon>
        <taxon>Paenibacillus sonchi group</taxon>
    </lineage>
</organism>
<dbReference type="Proteomes" id="UP000033163">
    <property type="component" value="Chromosome I"/>
</dbReference>
<evidence type="ECO:0000313" key="2">
    <source>
        <dbReference type="Proteomes" id="UP000033163"/>
    </source>
</evidence>
<dbReference type="STRING" id="483937.AMQ84_16725"/>
<dbReference type="EMBL" id="LN831776">
    <property type="protein sequence ID" value="CQR56669.1"/>
    <property type="molecule type" value="Genomic_DNA"/>
</dbReference>
<accession>A0A0E4HFE1</accession>
<dbReference type="InterPro" id="IPR011748">
    <property type="entry name" value="Unchr_phage_tail-like"/>
</dbReference>
<name>A0A0E4HFE1_9BACL</name>
<proteinExistence type="predicted"/>
<gene>
    <name evidence="1" type="ORF">PRIO_4267</name>
</gene>
<evidence type="ECO:0000313" key="1">
    <source>
        <dbReference type="EMBL" id="CQR56669.1"/>
    </source>
</evidence>
<dbReference type="RefSeq" id="WP_020433753.1">
    <property type="nucleotide sequence ID" value="NZ_AGBD01001754.1"/>
</dbReference>
<dbReference type="PATRIC" id="fig|1073571.4.peg.4566"/>
<dbReference type="KEGG" id="pri:PRIO_4267"/>